<accession>A0ABX2QHV4</accession>
<dbReference type="RefSeq" id="WP_176949933.1">
    <property type="nucleotide sequence ID" value="NZ_JABXYK010000006.1"/>
</dbReference>
<comment type="caution">
    <text evidence="1">The sequence shown here is derived from an EMBL/GenBank/DDBJ whole genome shotgun (WGS) entry which is preliminary data.</text>
</comment>
<proteinExistence type="predicted"/>
<dbReference type="EMBL" id="JABXYK010000006">
    <property type="protein sequence ID" value="NVP55951.1"/>
    <property type="molecule type" value="Genomic_DNA"/>
</dbReference>
<organism evidence="1 2">
    <name type="scientific">Mycoplana rhizolycopersici</name>
    <dbReference type="NCBI Taxonomy" id="2746702"/>
    <lineage>
        <taxon>Bacteria</taxon>
        <taxon>Pseudomonadati</taxon>
        <taxon>Pseudomonadota</taxon>
        <taxon>Alphaproteobacteria</taxon>
        <taxon>Hyphomicrobiales</taxon>
        <taxon>Rhizobiaceae</taxon>
        <taxon>Mycoplana</taxon>
    </lineage>
</organism>
<dbReference type="InterPro" id="IPR009003">
    <property type="entry name" value="Peptidase_S1_PA"/>
</dbReference>
<reference evidence="1 2" key="1">
    <citation type="submission" date="2020-06" db="EMBL/GenBank/DDBJ databases">
        <title>Rhizobium sp.nov. isolated from the tomato plant.</title>
        <authorList>
            <person name="Thin K.K."/>
            <person name="Zhang X."/>
            <person name="He S."/>
        </authorList>
    </citation>
    <scope>NUCLEOTIDE SEQUENCE [LARGE SCALE GENOMIC DNA]</scope>
    <source>
        <strain evidence="1 2">DBTS2</strain>
    </source>
</reference>
<evidence type="ECO:0000313" key="1">
    <source>
        <dbReference type="EMBL" id="NVP55951.1"/>
    </source>
</evidence>
<sequence>MNYALPFLVRRSDTDNGIGSAFLAKRNGNILLVTCAHTPQGKHVTDDFHNWPREFELRIDGAWKSFPLFTKDGDPSFTFKRWADGTIADMLSFELSESVISSLAEKCYVFQLDKPYLCKKGQKLVAYGYPDAGAQWPPDQQKAKGKALDNVVHCTIKAELGYSGGPVVANGTELAGLLIGSNDEATCVAIAANLVAKLFD</sequence>
<evidence type="ECO:0000313" key="2">
    <source>
        <dbReference type="Proteomes" id="UP000659172"/>
    </source>
</evidence>
<protein>
    <recommendedName>
        <fullName evidence="3">Trypsin-like peptidase domain-containing protein</fullName>
    </recommendedName>
</protein>
<gene>
    <name evidence="1" type="ORF">HV823_11875</name>
</gene>
<keyword evidence="2" id="KW-1185">Reference proteome</keyword>
<evidence type="ECO:0008006" key="3">
    <source>
        <dbReference type="Google" id="ProtNLM"/>
    </source>
</evidence>
<name>A0ABX2QHV4_9HYPH</name>
<dbReference type="SUPFAM" id="SSF50494">
    <property type="entry name" value="Trypsin-like serine proteases"/>
    <property type="match status" value="1"/>
</dbReference>
<dbReference type="Proteomes" id="UP000659172">
    <property type="component" value="Unassembled WGS sequence"/>
</dbReference>